<protein>
    <submittedName>
        <fullName evidence="6">HxlR family transcriptional regulator</fullName>
    </submittedName>
</protein>
<evidence type="ECO:0000256" key="1">
    <source>
        <dbReference type="ARBA" id="ARBA00023015"/>
    </source>
</evidence>
<dbReference type="Proteomes" id="UP000467148">
    <property type="component" value="Chromosome"/>
</dbReference>
<name>A0A7I7T8R0_9MYCO</name>
<evidence type="ECO:0000313" key="7">
    <source>
        <dbReference type="Proteomes" id="UP000467148"/>
    </source>
</evidence>
<evidence type="ECO:0000313" key="6">
    <source>
        <dbReference type="EMBL" id="BBY64881.1"/>
    </source>
</evidence>
<keyword evidence="1" id="KW-0805">Transcription regulation</keyword>
<proteinExistence type="predicted"/>
<dbReference type="PROSITE" id="PS51118">
    <property type="entry name" value="HTH_HXLR"/>
    <property type="match status" value="2"/>
</dbReference>
<keyword evidence="2" id="KW-0238">DNA-binding</keyword>
<feature type="domain" description="HTH hxlR-type" evidence="5">
    <location>
        <begin position="181"/>
        <end position="280"/>
    </location>
</feature>
<accession>A0A7I7T8R0</accession>
<dbReference type="GO" id="GO:0003677">
    <property type="term" value="F:DNA binding"/>
    <property type="evidence" value="ECO:0007669"/>
    <property type="project" value="UniProtKB-KW"/>
</dbReference>
<evidence type="ECO:0000256" key="2">
    <source>
        <dbReference type="ARBA" id="ARBA00023125"/>
    </source>
</evidence>
<sequence>MTDTVAAETPTVLAPEDPNAIGRMLGLLGDEWNLLIVQHALLGASRYSQFMSALPISNSVLTSRLRTLVRDGLLTRTVHASTRARTEYLITGRSRSLWPALLSIWEWERNWVTGHHKTLPAMRHLACGSHFAPQLRCNTCRGVVTGSEVAMSLGPSGTWSRSAPAASTRRRSESDTATRHAGLFPETMSILGNRWAAALLVAAFLGTTRFTDFQTQLGAPPSLLAERLQTFCQIGVLTTSPTERSGPERAAYLLTEKGRAFFPVLTATLQWAQWWYQAPEGPAVVMTHHDCGSDFTGELACDRCAQRLSGEQVHTVAISAAGSGIP</sequence>
<keyword evidence="7" id="KW-1185">Reference proteome</keyword>
<dbReference type="Gene3D" id="1.10.10.10">
    <property type="entry name" value="Winged helix-like DNA-binding domain superfamily/Winged helix DNA-binding domain"/>
    <property type="match status" value="2"/>
</dbReference>
<dbReference type="PANTHER" id="PTHR33204:SF18">
    <property type="entry name" value="TRANSCRIPTIONAL REGULATORY PROTEIN"/>
    <property type="match status" value="1"/>
</dbReference>
<organism evidence="6 7">
    <name type="scientific">Mycolicibacterium helvum</name>
    <dbReference type="NCBI Taxonomy" id="1534349"/>
    <lineage>
        <taxon>Bacteria</taxon>
        <taxon>Bacillati</taxon>
        <taxon>Actinomycetota</taxon>
        <taxon>Actinomycetes</taxon>
        <taxon>Mycobacteriales</taxon>
        <taxon>Mycobacteriaceae</taxon>
        <taxon>Mycolicibacterium</taxon>
    </lineage>
</organism>
<dbReference type="PANTHER" id="PTHR33204">
    <property type="entry name" value="TRANSCRIPTIONAL REGULATOR, MARR FAMILY"/>
    <property type="match status" value="1"/>
</dbReference>
<dbReference type="EMBL" id="AP022596">
    <property type="protein sequence ID" value="BBY64881.1"/>
    <property type="molecule type" value="Genomic_DNA"/>
</dbReference>
<evidence type="ECO:0000259" key="5">
    <source>
        <dbReference type="PROSITE" id="PS51118"/>
    </source>
</evidence>
<reference evidence="6 7" key="1">
    <citation type="journal article" date="2019" name="Emerg. Microbes Infect.">
        <title>Comprehensive subspecies identification of 175 nontuberculous mycobacteria species based on 7547 genomic profiles.</title>
        <authorList>
            <person name="Matsumoto Y."/>
            <person name="Kinjo T."/>
            <person name="Motooka D."/>
            <person name="Nabeya D."/>
            <person name="Jung N."/>
            <person name="Uechi K."/>
            <person name="Horii T."/>
            <person name="Iida T."/>
            <person name="Fujita J."/>
            <person name="Nakamura S."/>
        </authorList>
    </citation>
    <scope>NUCLEOTIDE SEQUENCE [LARGE SCALE GENOMIC DNA]</scope>
    <source>
        <strain evidence="6 7">JCM 30396</strain>
    </source>
</reference>
<dbReference type="KEGG" id="mhev:MHEL_31240"/>
<dbReference type="AlphaFoldDB" id="A0A7I7T8R0"/>
<dbReference type="InterPro" id="IPR002577">
    <property type="entry name" value="HTH_HxlR"/>
</dbReference>
<dbReference type="InterPro" id="IPR036388">
    <property type="entry name" value="WH-like_DNA-bd_sf"/>
</dbReference>
<dbReference type="SUPFAM" id="SSF46785">
    <property type="entry name" value="Winged helix' DNA-binding domain"/>
    <property type="match status" value="2"/>
</dbReference>
<feature type="domain" description="HTH hxlR-type" evidence="5">
    <location>
        <begin position="14"/>
        <end position="116"/>
    </location>
</feature>
<keyword evidence="3" id="KW-0804">Transcription</keyword>
<evidence type="ECO:0000256" key="3">
    <source>
        <dbReference type="ARBA" id="ARBA00023163"/>
    </source>
</evidence>
<evidence type="ECO:0000256" key="4">
    <source>
        <dbReference type="SAM" id="MobiDB-lite"/>
    </source>
</evidence>
<feature type="region of interest" description="Disordered" evidence="4">
    <location>
        <begin position="155"/>
        <end position="177"/>
    </location>
</feature>
<dbReference type="InterPro" id="IPR036390">
    <property type="entry name" value="WH_DNA-bd_sf"/>
</dbReference>
<dbReference type="Pfam" id="PF01638">
    <property type="entry name" value="HxlR"/>
    <property type="match status" value="2"/>
</dbReference>
<gene>
    <name evidence="6" type="ORF">MHEL_31240</name>
</gene>
<dbReference type="RefSeq" id="WP_246227230.1">
    <property type="nucleotide sequence ID" value="NZ_AP022596.1"/>
</dbReference>